<evidence type="ECO:0000259" key="3">
    <source>
        <dbReference type="Pfam" id="PF22936"/>
    </source>
</evidence>
<sequence>MAGGEASEKKAPQLIHDTSSIYFLHPSEGPGMSITKCVLLGENYDVWSKAIMNGLEGKNKLGFLTGDIARPTDETSPEFIAWRSNNSTICGWIFNSLHESLQSSVVSHRIATEFWADLKERYATTNGPKIHQLKNEYHTLRQKGATIVTFHNKFTALWDALYGSKDLTCGCTCEAAAKLRLRVEQDRTHDFLMGLDDDDYGAIRTQILSMEPLPNLNRAFSLVTQEERHRNIVRARDVKTEATSFAVQASPTSESASRPITNPPLHCTYCDRNGHEYEFCYKRIGFPQGGTRGRGRGRKHGACGDARGDTQAARGTTAIANSALAAHLGSDNKPSTSAMSSSLPGFSTDQLQRLKCLLEASPPSDKLHGKIEWLLDSGASHHMTANLESLFYCVDITPSPVSLPDGVHTTATKQGSVTLVSGLILRNVLFVPQLKCN</sequence>
<dbReference type="Pfam" id="PF22936">
    <property type="entry name" value="Pol_BBD"/>
    <property type="match status" value="1"/>
</dbReference>
<dbReference type="Pfam" id="PF03732">
    <property type="entry name" value="Retrotrans_gag"/>
    <property type="match status" value="1"/>
</dbReference>
<evidence type="ECO:0000259" key="2">
    <source>
        <dbReference type="Pfam" id="PF14244"/>
    </source>
</evidence>
<name>A0ABM3R7W4_SPIOL</name>
<dbReference type="InterPro" id="IPR005162">
    <property type="entry name" value="Retrotrans_gag_dom"/>
</dbReference>
<evidence type="ECO:0000259" key="1">
    <source>
        <dbReference type="Pfam" id="PF03732"/>
    </source>
</evidence>
<reference evidence="5" key="2">
    <citation type="submission" date="2025-08" db="UniProtKB">
        <authorList>
            <consortium name="RefSeq"/>
        </authorList>
    </citation>
    <scope>IDENTIFICATION</scope>
    <source>
        <tissue evidence="5">Leaf</tissue>
    </source>
</reference>
<feature type="domain" description="Retrotransposon Copia-like N-terminal" evidence="2">
    <location>
        <begin position="25"/>
        <end position="71"/>
    </location>
</feature>
<dbReference type="Proteomes" id="UP000813463">
    <property type="component" value="Chromosome 2"/>
</dbReference>
<evidence type="ECO:0008006" key="6">
    <source>
        <dbReference type="Google" id="ProtNLM"/>
    </source>
</evidence>
<dbReference type="InterPro" id="IPR029472">
    <property type="entry name" value="Copia-like_N"/>
</dbReference>
<keyword evidence="4" id="KW-1185">Reference proteome</keyword>
<protein>
    <recommendedName>
        <fullName evidence="6">Retrotransposon Copia-like N-terminal domain-containing protein</fullName>
    </recommendedName>
</protein>
<reference evidence="4" key="1">
    <citation type="journal article" date="2021" name="Nat. Commun.">
        <title>Genomic analyses provide insights into spinach domestication and the genetic basis of agronomic traits.</title>
        <authorList>
            <person name="Cai X."/>
            <person name="Sun X."/>
            <person name="Xu C."/>
            <person name="Sun H."/>
            <person name="Wang X."/>
            <person name="Ge C."/>
            <person name="Zhang Z."/>
            <person name="Wang Q."/>
            <person name="Fei Z."/>
            <person name="Jiao C."/>
            <person name="Wang Q."/>
        </authorList>
    </citation>
    <scope>NUCLEOTIDE SEQUENCE [LARGE SCALE GENOMIC DNA]</scope>
    <source>
        <strain evidence="4">cv. Varoflay</strain>
    </source>
</reference>
<accession>A0ABM3R7W4</accession>
<dbReference type="RefSeq" id="XP_056691695.1">
    <property type="nucleotide sequence ID" value="XM_056835717.1"/>
</dbReference>
<dbReference type="Pfam" id="PF14244">
    <property type="entry name" value="Retrotran_gag_3"/>
    <property type="match status" value="1"/>
</dbReference>
<dbReference type="PANTHER" id="PTHR37610:SF96">
    <property type="entry name" value="RETROTRANSPOSON COPIA-LIKE N-TERMINAL DOMAIN-CONTAINING PROTEIN"/>
    <property type="match status" value="1"/>
</dbReference>
<proteinExistence type="predicted"/>
<evidence type="ECO:0000313" key="5">
    <source>
        <dbReference type="RefSeq" id="XP_056691695.1"/>
    </source>
</evidence>
<dbReference type="PANTHER" id="PTHR37610">
    <property type="entry name" value="CCHC-TYPE DOMAIN-CONTAINING PROTEIN"/>
    <property type="match status" value="1"/>
</dbReference>
<feature type="domain" description="Retrovirus-related Pol polyprotein from transposon TNT 1-94-like beta-barrel" evidence="3">
    <location>
        <begin position="373"/>
        <end position="437"/>
    </location>
</feature>
<dbReference type="InterPro" id="IPR054722">
    <property type="entry name" value="PolX-like_BBD"/>
</dbReference>
<gene>
    <name evidence="5" type="primary">LOC130467257</name>
</gene>
<dbReference type="GeneID" id="130467257"/>
<organism evidence="4 5">
    <name type="scientific">Spinacia oleracea</name>
    <name type="common">Spinach</name>
    <dbReference type="NCBI Taxonomy" id="3562"/>
    <lineage>
        <taxon>Eukaryota</taxon>
        <taxon>Viridiplantae</taxon>
        <taxon>Streptophyta</taxon>
        <taxon>Embryophyta</taxon>
        <taxon>Tracheophyta</taxon>
        <taxon>Spermatophyta</taxon>
        <taxon>Magnoliopsida</taxon>
        <taxon>eudicotyledons</taxon>
        <taxon>Gunneridae</taxon>
        <taxon>Pentapetalae</taxon>
        <taxon>Caryophyllales</taxon>
        <taxon>Chenopodiaceae</taxon>
        <taxon>Chenopodioideae</taxon>
        <taxon>Anserineae</taxon>
        <taxon>Spinacia</taxon>
    </lineage>
</organism>
<feature type="domain" description="Retrotransposon gag" evidence="1">
    <location>
        <begin position="103"/>
        <end position="162"/>
    </location>
</feature>
<evidence type="ECO:0000313" key="4">
    <source>
        <dbReference type="Proteomes" id="UP000813463"/>
    </source>
</evidence>